<dbReference type="GO" id="GO:0042276">
    <property type="term" value="P:error-prone translesion synthesis"/>
    <property type="evidence" value="ECO:0007669"/>
    <property type="project" value="TreeGrafter"/>
</dbReference>
<dbReference type="InterPro" id="IPR043502">
    <property type="entry name" value="DNA/RNA_pol_sf"/>
</dbReference>
<feature type="domain" description="UmuC" evidence="3">
    <location>
        <begin position="6"/>
        <end position="186"/>
    </location>
</feature>
<dbReference type="GO" id="GO:0003684">
    <property type="term" value="F:damaged DNA binding"/>
    <property type="evidence" value="ECO:0007669"/>
    <property type="project" value="InterPro"/>
</dbReference>
<keyword evidence="2" id="KW-0239">DNA-directed DNA polymerase</keyword>
<evidence type="ECO:0000313" key="4">
    <source>
        <dbReference type="EMBL" id="KEZ19092.1"/>
    </source>
</evidence>
<keyword evidence="2" id="KW-0963">Cytoplasm</keyword>
<comment type="subunit">
    <text evidence="2">Monomer.</text>
</comment>
<dbReference type="Gene3D" id="3.40.1170.60">
    <property type="match status" value="1"/>
</dbReference>
<feature type="binding site" evidence="2">
    <location>
        <position position="10"/>
    </location>
    <ligand>
        <name>Mg(2+)</name>
        <dbReference type="ChEBI" id="CHEBI:18420"/>
    </ligand>
</feature>
<keyword evidence="2" id="KW-0238">DNA-binding</keyword>
<dbReference type="InterPro" id="IPR022880">
    <property type="entry name" value="DNApol_IV"/>
</dbReference>
<dbReference type="GO" id="GO:0009432">
    <property type="term" value="P:SOS response"/>
    <property type="evidence" value="ECO:0007669"/>
    <property type="project" value="TreeGrafter"/>
</dbReference>
<sequence>MFNKTIIHIDMDAFFASCMQLKHPELKNKPIVISNSFDKSIISAASYEARKYNIKAAMPLFKAKKLYPKIISIRADMNFISNISSQIWEFIKTNYTNKIEIASIDEAYLDVSDLILNIDVLQLAKNIQKDIYNHFNLTCSLGIGFNRFSAKMSTSLNKPNGITLTTINNFRNNIWPIPINKMYGVGESSIKILNHTKIKTIKDLALLSDAQIYELLNKKGLVLKNEALGLGSDYINYLSSEYKSISKETTLNTPIYQYDEIETIILNLSKCITNKLVKNQLLCKTIEIKIRYKIDEKIFDKQKHLTSKHKQITLKNHTNDLEKIYNSAIDSFYNLYEQNKGILLIGVGVSKLIHKNQNWVQLDINNQINIDKKQIDNALKIENMIFNINKKFKKPVIWKAKDLKKSSK</sequence>
<dbReference type="InterPro" id="IPR036775">
    <property type="entry name" value="DNA_pol_Y-fam_lit_finger_sf"/>
</dbReference>
<organism evidence="4 5">
    <name type="scientific">Mycoplasma capricolum subsp. capricolum 14232</name>
    <dbReference type="NCBI Taxonomy" id="1188238"/>
    <lineage>
        <taxon>Bacteria</taxon>
        <taxon>Bacillati</taxon>
        <taxon>Mycoplasmatota</taxon>
        <taxon>Mollicutes</taxon>
        <taxon>Mycoplasmataceae</taxon>
        <taxon>Mycoplasma</taxon>
    </lineage>
</organism>
<keyword evidence="2" id="KW-0227">DNA damage</keyword>
<dbReference type="AlphaFoldDB" id="A0A084EMA0"/>
<comment type="cofactor">
    <cofactor evidence="2">
        <name>Mg(2+)</name>
        <dbReference type="ChEBI" id="CHEBI:18420"/>
    </cofactor>
    <text evidence="2">Binds 2 magnesium ions per subunit.</text>
</comment>
<evidence type="ECO:0000259" key="3">
    <source>
        <dbReference type="PROSITE" id="PS50173"/>
    </source>
</evidence>
<keyword evidence="2" id="KW-0548">Nucleotidyltransferase</keyword>
<dbReference type="SUPFAM" id="SSF56672">
    <property type="entry name" value="DNA/RNA polymerases"/>
    <property type="match status" value="1"/>
</dbReference>
<dbReference type="GO" id="GO:0006281">
    <property type="term" value="P:DNA repair"/>
    <property type="evidence" value="ECO:0007669"/>
    <property type="project" value="UniProtKB-UniRule"/>
</dbReference>
<dbReference type="GO" id="GO:0006261">
    <property type="term" value="P:DNA-templated DNA replication"/>
    <property type="evidence" value="ECO:0007669"/>
    <property type="project" value="UniProtKB-UniRule"/>
</dbReference>
<keyword evidence="2" id="KW-0235">DNA replication</keyword>
<dbReference type="Gene3D" id="3.30.1490.100">
    <property type="entry name" value="DNA polymerase, Y-family, little finger domain"/>
    <property type="match status" value="1"/>
</dbReference>
<comment type="similarity">
    <text evidence="1 2">Belongs to the DNA polymerase type-Y family.</text>
</comment>
<dbReference type="HAMAP" id="MF_01113">
    <property type="entry name" value="DNApol_IV"/>
    <property type="match status" value="1"/>
</dbReference>
<feature type="binding site" evidence="2">
    <location>
        <position position="105"/>
    </location>
    <ligand>
        <name>Mg(2+)</name>
        <dbReference type="ChEBI" id="CHEBI:18420"/>
    </ligand>
</feature>
<keyword evidence="2" id="KW-0479">Metal-binding</keyword>
<keyword evidence="2" id="KW-0808">Transferase</keyword>
<dbReference type="Pfam" id="PF00817">
    <property type="entry name" value="IMS"/>
    <property type="match status" value="1"/>
</dbReference>
<dbReference type="PROSITE" id="PS50173">
    <property type="entry name" value="UMUC"/>
    <property type="match status" value="1"/>
</dbReference>
<evidence type="ECO:0000313" key="5">
    <source>
        <dbReference type="Proteomes" id="UP000028533"/>
    </source>
</evidence>
<dbReference type="GO" id="GO:0003887">
    <property type="term" value="F:DNA-directed DNA polymerase activity"/>
    <property type="evidence" value="ECO:0007669"/>
    <property type="project" value="UniProtKB-UniRule"/>
</dbReference>
<reference evidence="4 5" key="1">
    <citation type="submission" date="2014-02" db="EMBL/GenBank/DDBJ databases">
        <title>Genome sequence of Mycoplasma capricolum subsp. capricolum strain 14232.</title>
        <authorList>
            <person name="Sirand-Pugnet P."/>
            <person name="Breton M."/>
            <person name="Dordet-Frisoni E."/>
            <person name="Baranowski E."/>
            <person name="Barre A."/>
            <person name="Couture C."/>
            <person name="Dupuy V."/>
            <person name="Gaurivaud P."/>
            <person name="Jacob D."/>
            <person name="Lemaitre C."/>
            <person name="Manso-Silvan L."/>
            <person name="Nikolski M."/>
            <person name="Nouvel L.-X."/>
            <person name="Poumarat F."/>
            <person name="Tardy F."/>
            <person name="Thebault P."/>
            <person name="Theil S."/>
            <person name="Citti C."/>
            <person name="Thiaucourt F."/>
            <person name="Blanchard A."/>
        </authorList>
    </citation>
    <scope>NUCLEOTIDE SEQUENCE [LARGE SCALE GENOMIC DNA]</scope>
    <source>
        <strain evidence="4 5">14232</strain>
    </source>
</reference>
<dbReference type="EMBL" id="JFDO01000016">
    <property type="protein sequence ID" value="KEZ19092.1"/>
    <property type="molecule type" value="Genomic_DNA"/>
</dbReference>
<comment type="catalytic activity">
    <reaction evidence="2">
        <text>DNA(n) + a 2'-deoxyribonucleoside 5'-triphosphate = DNA(n+1) + diphosphate</text>
        <dbReference type="Rhea" id="RHEA:22508"/>
        <dbReference type="Rhea" id="RHEA-COMP:17339"/>
        <dbReference type="Rhea" id="RHEA-COMP:17340"/>
        <dbReference type="ChEBI" id="CHEBI:33019"/>
        <dbReference type="ChEBI" id="CHEBI:61560"/>
        <dbReference type="ChEBI" id="CHEBI:173112"/>
        <dbReference type="EC" id="2.7.7.7"/>
    </reaction>
</comment>
<dbReference type="GO" id="GO:0005829">
    <property type="term" value="C:cytosol"/>
    <property type="evidence" value="ECO:0007669"/>
    <property type="project" value="TreeGrafter"/>
</dbReference>
<dbReference type="InterPro" id="IPR017961">
    <property type="entry name" value="DNA_pol_Y-fam_little_finger"/>
</dbReference>
<dbReference type="PANTHER" id="PTHR11076:SF33">
    <property type="entry name" value="DNA POLYMERASE KAPPA"/>
    <property type="match status" value="1"/>
</dbReference>
<accession>A0A084EMA0</accession>
<dbReference type="PANTHER" id="PTHR11076">
    <property type="entry name" value="DNA REPAIR POLYMERASE UMUC / TRANSFERASE FAMILY MEMBER"/>
    <property type="match status" value="1"/>
</dbReference>
<dbReference type="CDD" id="cd03586">
    <property type="entry name" value="PolY_Pol_IV_kappa"/>
    <property type="match status" value="1"/>
</dbReference>
<name>A0A084EMA0_MYCCA</name>
<dbReference type="SUPFAM" id="SSF100879">
    <property type="entry name" value="Lesion bypass DNA polymerase (Y-family), little finger domain"/>
    <property type="match status" value="1"/>
</dbReference>
<dbReference type="Gene3D" id="3.30.70.270">
    <property type="match status" value="1"/>
</dbReference>
<proteinExistence type="inferred from homology"/>
<dbReference type="RefSeq" id="WP_036431763.1">
    <property type="nucleotide sequence ID" value="NZ_JFDO01000016.1"/>
</dbReference>
<dbReference type="Proteomes" id="UP000028533">
    <property type="component" value="Unassembled WGS sequence"/>
</dbReference>
<feature type="site" description="Substrate discrimination" evidence="2">
    <location>
        <position position="15"/>
    </location>
</feature>
<dbReference type="InterPro" id="IPR050116">
    <property type="entry name" value="DNA_polymerase-Y"/>
</dbReference>
<keyword evidence="2" id="KW-0460">Magnesium</keyword>
<keyword evidence="2" id="KW-0234">DNA repair</keyword>
<feature type="active site" evidence="2">
    <location>
        <position position="106"/>
    </location>
</feature>
<comment type="subcellular location">
    <subcellularLocation>
        <location evidence="2">Cytoplasm</location>
    </subcellularLocation>
</comment>
<dbReference type="InterPro" id="IPR043128">
    <property type="entry name" value="Rev_trsase/Diguanyl_cyclase"/>
</dbReference>
<dbReference type="Gene3D" id="1.10.150.20">
    <property type="entry name" value="5' to 3' exonuclease, C-terminal subdomain"/>
    <property type="match status" value="1"/>
</dbReference>
<dbReference type="InterPro" id="IPR001126">
    <property type="entry name" value="UmuC"/>
</dbReference>
<dbReference type="GO" id="GO:0000287">
    <property type="term" value="F:magnesium ion binding"/>
    <property type="evidence" value="ECO:0007669"/>
    <property type="project" value="UniProtKB-UniRule"/>
</dbReference>
<evidence type="ECO:0000256" key="1">
    <source>
        <dbReference type="ARBA" id="ARBA00010945"/>
    </source>
</evidence>
<keyword evidence="2" id="KW-0515">Mutator protein</keyword>
<dbReference type="Pfam" id="PF11799">
    <property type="entry name" value="IMS_C"/>
    <property type="match status" value="1"/>
</dbReference>
<evidence type="ECO:0000256" key="2">
    <source>
        <dbReference type="HAMAP-Rule" id="MF_01113"/>
    </source>
</evidence>
<dbReference type="EC" id="2.7.7.7" evidence="2"/>
<comment type="caution">
    <text evidence="4">The sequence shown here is derived from an EMBL/GenBank/DDBJ whole genome shotgun (WGS) entry which is preliminary data.</text>
</comment>
<comment type="function">
    <text evidence="2">Poorly processive, error-prone DNA polymerase involved in untargeted mutagenesis. Copies undamaged DNA at stalled replication forks, which arise in vivo from mismatched or misaligned primer ends. These misaligned primers can be extended by PolIV. Exhibits no 3'-5' exonuclease (proofreading) activity. May be involved in translesional synthesis, in conjunction with the beta clamp from PolIII.</text>
</comment>
<protein>
    <recommendedName>
        <fullName evidence="2">DNA polymerase IV</fullName>
        <shortName evidence="2">Pol IV</shortName>
        <ecNumber evidence="2">2.7.7.7</ecNumber>
    </recommendedName>
</protein>
<gene>
    <name evidence="2 4" type="primary">dinB</name>
    <name evidence="4" type="ORF">MCAPa_4080</name>
</gene>